<keyword evidence="2" id="KW-1185">Reference proteome</keyword>
<reference evidence="2" key="1">
    <citation type="submission" date="2018-06" db="EMBL/GenBank/DDBJ databases">
        <authorList>
            <consortium name="Pathogen Informatics"/>
        </authorList>
    </citation>
    <scope>NUCLEOTIDE SEQUENCE [LARGE SCALE GENOMIC DNA]</scope>
    <source>
        <strain evidence="2">NCTC10132</strain>
    </source>
</reference>
<feature type="non-terminal residue" evidence="1">
    <location>
        <position position="80"/>
    </location>
</feature>
<sequence length="80" mass="9595">MLGFNQLNFFTLIAISYIFVKNYEFQKNKKIVIGLNSNSPHELKMKDFLIKFFNRYKFQVFVHNTSVVSEFMISETTKTW</sequence>
<dbReference type="KEGG" id="medw:NCTC10132_00685"/>
<dbReference type="EMBL" id="LS991951">
    <property type="protein sequence ID" value="SYV97320.1"/>
    <property type="molecule type" value="Genomic_DNA"/>
</dbReference>
<accession>A0A3B0PNM7</accession>
<dbReference type="Proteomes" id="UP000257559">
    <property type="component" value="Chromosome"/>
</dbReference>
<protein>
    <submittedName>
        <fullName evidence="1">Uncharacterized protein</fullName>
    </submittedName>
</protein>
<evidence type="ECO:0000313" key="1">
    <source>
        <dbReference type="EMBL" id="SYV97320.1"/>
    </source>
</evidence>
<gene>
    <name evidence="1" type="ORF">NCTC10132_00685</name>
</gene>
<name>A0A3B0PNM7_9BACT</name>
<proteinExistence type="predicted"/>
<organism evidence="1 2">
    <name type="scientific">Mycoplasmopsis edwardii</name>
    <dbReference type="NCBI Taxonomy" id="53558"/>
    <lineage>
        <taxon>Bacteria</taxon>
        <taxon>Bacillati</taxon>
        <taxon>Mycoplasmatota</taxon>
        <taxon>Mycoplasmoidales</taxon>
        <taxon>Metamycoplasmataceae</taxon>
        <taxon>Mycoplasmopsis</taxon>
    </lineage>
</organism>
<evidence type="ECO:0000313" key="2">
    <source>
        <dbReference type="Proteomes" id="UP000257559"/>
    </source>
</evidence>
<dbReference type="AlphaFoldDB" id="A0A3B0PNM7"/>